<reference evidence="3" key="1">
    <citation type="submission" date="2020-03" db="EMBL/GenBank/DDBJ databases">
        <title>Castanea mollissima Vanexum genome sequencing.</title>
        <authorList>
            <person name="Staton M."/>
        </authorList>
    </citation>
    <scope>NUCLEOTIDE SEQUENCE</scope>
    <source>
        <tissue evidence="3">Leaf</tissue>
    </source>
</reference>
<sequence length="93" mass="10321">MAQKAFLTFVVLFLAFSSVPSISAVPTTRSLESKKEDPSVQHLLAQEAMDLRYGEEVFDVGERFIEGRMDFETSDYKGSGANSDHDPKPPGKH</sequence>
<gene>
    <name evidence="3" type="ORF">CMV_019318</name>
</gene>
<keyword evidence="2" id="KW-0732">Signal</keyword>
<evidence type="ECO:0000313" key="3">
    <source>
        <dbReference type="EMBL" id="KAF3955465.1"/>
    </source>
</evidence>
<dbReference type="PANTHER" id="PTHR33474">
    <property type="entry name" value="TRANSMEMBRANE PROTEIN"/>
    <property type="match status" value="1"/>
</dbReference>
<keyword evidence="4" id="KW-1185">Reference proteome</keyword>
<feature type="compositionally biased region" description="Basic and acidic residues" evidence="1">
    <location>
        <begin position="83"/>
        <end position="93"/>
    </location>
</feature>
<dbReference type="EMBL" id="JRKL02003371">
    <property type="protein sequence ID" value="KAF3955465.1"/>
    <property type="molecule type" value="Genomic_DNA"/>
</dbReference>
<comment type="caution">
    <text evidence="3">The sequence shown here is derived from an EMBL/GenBank/DDBJ whole genome shotgun (WGS) entry which is preliminary data.</text>
</comment>
<proteinExistence type="predicted"/>
<dbReference type="Proteomes" id="UP000737018">
    <property type="component" value="Unassembled WGS sequence"/>
</dbReference>
<dbReference type="OrthoDB" id="693939at2759"/>
<evidence type="ECO:0000256" key="2">
    <source>
        <dbReference type="SAM" id="SignalP"/>
    </source>
</evidence>
<protein>
    <submittedName>
        <fullName evidence="3">Uncharacterized protein</fullName>
    </submittedName>
</protein>
<evidence type="ECO:0000313" key="4">
    <source>
        <dbReference type="Proteomes" id="UP000737018"/>
    </source>
</evidence>
<evidence type="ECO:0000256" key="1">
    <source>
        <dbReference type="SAM" id="MobiDB-lite"/>
    </source>
</evidence>
<organism evidence="3 4">
    <name type="scientific">Castanea mollissima</name>
    <name type="common">Chinese chestnut</name>
    <dbReference type="NCBI Taxonomy" id="60419"/>
    <lineage>
        <taxon>Eukaryota</taxon>
        <taxon>Viridiplantae</taxon>
        <taxon>Streptophyta</taxon>
        <taxon>Embryophyta</taxon>
        <taxon>Tracheophyta</taxon>
        <taxon>Spermatophyta</taxon>
        <taxon>Magnoliopsida</taxon>
        <taxon>eudicotyledons</taxon>
        <taxon>Gunneridae</taxon>
        <taxon>Pentapetalae</taxon>
        <taxon>rosids</taxon>
        <taxon>fabids</taxon>
        <taxon>Fagales</taxon>
        <taxon>Fagaceae</taxon>
        <taxon>Castanea</taxon>
    </lineage>
</organism>
<dbReference type="PANTHER" id="PTHR33474:SF28">
    <property type="entry name" value="OS01G0815400 PROTEIN"/>
    <property type="match status" value="1"/>
</dbReference>
<feature type="signal peptide" evidence="2">
    <location>
        <begin position="1"/>
        <end position="24"/>
    </location>
</feature>
<name>A0A8J4VGT4_9ROSI</name>
<accession>A0A8J4VGT4</accession>
<dbReference type="AlphaFoldDB" id="A0A8J4VGT4"/>
<feature type="chain" id="PRO_5035150822" evidence="2">
    <location>
        <begin position="25"/>
        <end position="93"/>
    </location>
</feature>
<feature type="region of interest" description="Disordered" evidence="1">
    <location>
        <begin position="73"/>
        <end position="93"/>
    </location>
</feature>